<dbReference type="SUPFAM" id="SSF53335">
    <property type="entry name" value="S-adenosyl-L-methionine-dependent methyltransferases"/>
    <property type="match status" value="1"/>
</dbReference>
<evidence type="ECO:0000256" key="1">
    <source>
        <dbReference type="SAM" id="MobiDB-lite"/>
    </source>
</evidence>
<organism evidence="3 4">
    <name type="scientific">Rhodonia placenta</name>
    <dbReference type="NCBI Taxonomy" id="104341"/>
    <lineage>
        <taxon>Eukaryota</taxon>
        <taxon>Fungi</taxon>
        <taxon>Dikarya</taxon>
        <taxon>Basidiomycota</taxon>
        <taxon>Agaricomycotina</taxon>
        <taxon>Agaricomycetes</taxon>
        <taxon>Polyporales</taxon>
        <taxon>Adustoporiaceae</taxon>
        <taxon>Rhodonia</taxon>
    </lineage>
</organism>
<feature type="compositionally biased region" description="Acidic residues" evidence="1">
    <location>
        <begin position="791"/>
        <end position="800"/>
    </location>
</feature>
<evidence type="ECO:0000313" key="4">
    <source>
        <dbReference type="Proteomes" id="UP000639403"/>
    </source>
</evidence>
<feature type="domain" description="Methyltransferase" evidence="2">
    <location>
        <begin position="69"/>
        <end position="165"/>
    </location>
</feature>
<dbReference type="InterPro" id="IPR029063">
    <property type="entry name" value="SAM-dependent_MTases_sf"/>
</dbReference>
<reference evidence="3" key="1">
    <citation type="submission" date="2020-11" db="EMBL/GenBank/DDBJ databases">
        <authorList>
            <person name="Koelle M."/>
            <person name="Horta M.A.C."/>
            <person name="Nowrousian M."/>
            <person name="Ohm R.A."/>
            <person name="Benz P."/>
            <person name="Pilgard A."/>
        </authorList>
    </citation>
    <scope>NUCLEOTIDE SEQUENCE</scope>
    <source>
        <strain evidence="3">FPRL280</strain>
    </source>
</reference>
<feature type="compositionally biased region" description="Polar residues" evidence="1">
    <location>
        <begin position="652"/>
        <end position="673"/>
    </location>
</feature>
<dbReference type="Proteomes" id="UP000639403">
    <property type="component" value="Unassembled WGS sequence"/>
</dbReference>
<dbReference type="Gene3D" id="3.40.50.150">
    <property type="entry name" value="Vaccinia Virus protein VP39"/>
    <property type="match status" value="1"/>
</dbReference>
<accession>A0A8H7U332</accession>
<feature type="compositionally biased region" description="Acidic residues" evidence="1">
    <location>
        <begin position="639"/>
        <end position="651"/>
    </location>
</feature>
<evidence type="ECO:0000259" key="2">
    <source>
        <dbReference type="Pfam" id="PF13649"/>
    </source>
</evidence>
<feature type="region of interest" description="Disordered" evidence="1">
    <location>
        <begin position="638"/>
        <end position="687"/>
    </location>
</feature>
<protein>
    <recommendedName>
        <fullName evidence="2">Methyltransferase domain-containing protein</fullName>
    </recommendedName>
</protein>
<dbReference type="Pfam" id="PF13649">
    <property type="entry name" value="Methyltransf_25"/>
    <property type="match status" value="1"/>
</dbReference>
<dbReference type="InterPro" id="IPR041698">
    <property type="entry name" value="Methyltransf_25"/>
</dbReference>
<reference evidence="3" key="2">
    <citation type="journal article" name="Front. Microbiol.">
        <title>Degradative Capacity of Two Strains of Rhodonia placenta: From Phenotype to Genotype.</title>
        <authorList>
            <person name="Kolle M."/>
            <person name="Horta M.A.C."/>
            <person name="Nowrousian M."/>
            <person name="Ohm R.A."/>
            <person name="Benz J.P."/>
            <person name="Pilgard A."/>
        </authorList>
    </citation>
    <scope>NUCLEOTIDE SEQUENCE</scope>
    <source>
        <strain evidence="3">FPRL280</strain>
    </source>
</reference>
<comment type="caution">
    <text evidence="3">The sequence shown here is derived from an EMBL/GenBank/DDBJ whole genome shotgun (WGS) entry which is preliminary data.</text>
</comment>
<dbReference type="CDD" id="cd02440">
    <property type="entry name" value="AdoMet_MTases"/>
    <property type="match status" value="1"/>
</dbReference>
<feature type="region of interest" description="Disordered" evidence="1">
    <location>
        <begin position="791"/>
        <end position="825"/>
    </location>
</feature>
<sequence length="895" mass="98561">MASSVLGVSQPIAHKTRQYQSHPGSHYVLPSDEPERERLNLQHRLLTTIFDNRLIFAPLPSIRGDEAFLDSGTGSGIWLLDVLNHVPPSVKLYGIDIEPCLFPRDNEALLSRGNIHFSVGSITNLPAEWTDTFTLVQQRLLVAALQHAEWRVVISEIFRVLKPTGWLQLCEAGPFKAGPITDKFRILLYALFAHKGLLLDCGIHIPIWMREAGFTNIHVEERAVPLGQWAGQLGVDGRNDIISIFWGMKTPILNAGGLGLVSSEEEFDGFLDDLEKEWDETEGAEHKFVVLSWMSGKCGECGETTAWDQDLASTICTHCGTLGDPNQILLTSHTDFQESSTRDVLWNPNSGSTLKGRNGWALAGQGKEARDKKNRTVASRLAHAGSASRAQTIFDQAMNRGQYRWGRKAKLTAGASVAIALREARKSDVLHDIAYLLEEHVGPVSRAFSSVISLLQLGLASADPSMHFSALQGYLHSLVQDSTSSLPHKLLAALRPLMAQLPTVMCTANSLASLLSRSNTLSHLPTPPTACALMLLALEGELCSSIPNASALADALSRRLGVGKGVVMQRYKVIYDLIEEWIREVPWLQAHERKKGGTGRSKVAKRVVVARGLKDVVQFQEEIWRKKLEDQARPHLVLDIDDGEDKEDDDSMSSQLSTGTSVESSRATQNHDVTSVPPRKKRKTCHERSVAHVSQFLLDPGSCSALPPTLSPSEDPRGGAPDLLSHILTADPSNFSHAFTNAPTRLQLLAASRGGANETNIHDDELFAEGEIEGLMRSAEEVDVLRTTLEWDTEASDAPEDDHSQTRKGKRTRARTSEREEPSCGSKRINMDALAKLLDPSAQIDEDDEVLPGTLSLLEEYPYQVFVSLDGEESVEEWRPLSPGGNAFDEDRYEI</sequence>
<dbReference type="AlphaFoldDB" id="A0A8H7U332"/>
<gene>
    <name evidence="3" type="ORF">IEO21_04604</name>
</gene>
<dbReference type="EMBL" id="JADOXO010000071">
    <property type="protein sequence ID" value="KAF9815433.1"/>
    <property type="molecule type" value="Genomic_DNA"/>
</dbReference>
<proteinExistence type="predicted"/>
<name>A0A8H7U332_9APHY</name>
<evidence type="ECO:0000313" key="3">
    <source>
        <dbReference type="EMBL" id="KAF9815433.1"/>
    </source>
</evidence>